<feature type="compositionally biased region" description="Polar residues" evidence="1">
    <location>
        <begin position="530"/>
        <end position="543"/>
    </location>
</feature>
<feature type="compositionally biased region" description="Low complexity" evidence="1">
    <location>
        <begin position="457"/>
        <end position="471"/>
    </location>
</feature>
<proteinExistence type="predicted"/>
<feature type="compositionally biased region" description="Acidic residues" evidence="1">
    <location>
        <begin position="126"/>
        <end position="135"/>
    </location>
</feature>
<feature type="non-terminal residue" evidence="3">
    <location>
        <position position="1"/>
    </location>
</feature>
<dbReference type="PANTHER" id="PTHR37327:SF1">
    <property type="entry name" value="MICROTUBULE INTERACTING AND TRANSPORT DOMAIN-CONTAINING PROTEIN"/>
    <property type="match status" value="1"/>
</dbReference>
<dbReference type="AlphaFoldDB" id="A0A9N9A692"/>
<sequence>MATSTSNHHLAPPSTSNMGLPISNGNGLGDVPSPPLSPGKQHPPPSPRTHSKSILTIALQKAQSAVLLDSANNVSAALAAYRQTVKLLLQVIDKAANETDRRRLQHIYDTYADRIRLLSTIAPQNELDDNNDDDSGGGGGRNKDDEFDNCGLQNRASYKRINDESESRHRRKSKRNSSSTINLNGVIHRNDDHDNNNDSIKSGTIKSSIDNVKNHPHNNTDIDNSLLALSPNNHKRRTHKSNSSTSTTKSWNSSRMSLISDKTTPPGSDYESAIEKRESIGESTESVEALNSSDDTASSTDDATTSNNDNNNNTRKNIHKNSLSSSSSSSLPISMDNNRSTAATVTATMAGPIHNSSLTKDNSSLPSSSSSKKSPKSLLLLSTRSKSPDKMTSIKKNDKNISKKSKSPEFISSSLSKNINTSDNNKQDESLSIKLNNITPPNDTAASMKSQKTITTSSPSFNSRRPSPLSLTQENDSYNSRTIPVLGDTASSNPLASSSVTTTTTNPHNATTTQSLGLIGAVPPRRAASNPGQPRKNNSNQMLSDDVLGQPNKTGLPEPPPTDVHLRPFWLMRTLERTMTTGGYLTKKLFVPNNMWVQANVKLASVETKVSSCELIHNCLVRLEKTTIDDLDSLVKELDSIETDFDGIQNSLARKLSYVESTNGKSRQNTALMNWGSKLSQRLDRMGMGNVANRSEEANNYVEMLLKVFQNAHVV</sequence>
<evidence type="ECO:0000259" key="2">
    <source>
        <dbReference type="Pfam" id="PF04212"/>
    </source>
</evidence>
<evidence type="ECO:0000313" key="3">
    <source>
        <dbReference type="EMBL" id="CAG8520649.1"/>
    </source>
</evidence>
<feature type="compositionally biased region" description="Polar residues" evidence="1">
    <location>
        <begin position="410"/>
        <end position="424"/>
    </location>
</feature>
<feature type="compositionally biased region" description="Polar residues" evidence="1">
    <location>
        <begin position="433"/>
        <end position="456"/>
    </location>
</feature>
<feature type="compositionally biased region" description="Low complexity" evidence="1">
    <location>
        <begin position="291"/>
        <end position="314"/>
    </location>
</feature>
<reference evidence="3" key="1">
    <citation type="submission" date="2021-06" db="EMBL/GenBank/DDBJ databases">
        <authorList>
            <person name="Kallberg Y."/>
            <person name="Tangrot J."/>
            <person name="Rosling A."/>
        </authorList>
    </citation>
    <scope>NUCLEOTIDE SEQUENCE</scope>
    <source>
        <strain evidence="3">FL130A</strain>
    </source>
</reference>
<feature type="compositionally biased region" description="Polar residues" evidence="1">
    <location>
        <begin position="281"/>
        <end position="290"/>
    </location>
</feature>
<feature type="compositionally biased region" description="Polar residues" evidence="1">
    <location>
        <begin position="256"/>
        <end position="266"/>
    </location>
</feature>
<feature type="domain" description="MIT" evidence="2">
    <location>
        <begin position="58"/>
        <end position="118"/>
    </location>
</feature>
<dbReference type="EMBL" id="CAJVPS010001022">
    <property type="protein sequence ID" value="CAG8520649.1"/>
    <property type="molecule type" value="Genomic_DNA"/>
</dbReference>
<feature type="region of interest" description="Disordered" evidence="1">
    <location>
        <begin position="1"/>
        <end position="51"/>
    </location>
</feature>
<dbReference type="InterPro" id="IPR036181">
    <property type="entry name" value="MIT_dom_sf"/>
</dbReference>
<gene>
    <name evidence="3" type="ORF">ALEPTO_LOCUS4447</name>
</gene>
<keyword evidence="4" id="KW-1185">Reference proteome</keyword>
<feature type="compositionally biased region" description="Polar residues" evidence="1">
    <location>
        <begin position="489"/>
        <end position="500"/>
    </location>
</feature>
<dbReference type="OrthoDB" id="2245455at2759"/>
<feature type="compositionally biased region" description="Low complexity" evidence="1">
    <location>
        <begin position="241"/>
        <end position="255"/>
    </location>
</feature>
<feature type="compositionally biased region" description="Polar residues" evidence="1">
    <location>
        <begin position="199"/>
        <end position="223"/>
    </location>
</feature>
<dbReference type="Proteomes" id="UP000789508">
    <property type="component" value="Unassembled WGS sequence"/>
</dbReference>
<name>A0A9N9A692_9GLOM</name>
<evidence type="ECO:0000256" key="1">
    <source>
        <dbReference type="SAM" id="MobiDB-lite"/>
    </source>
</evidence>
<feature type="compositionally biased region" description="Low complexity" evidence="1">
    <location>
        <begin position="322"/>
        <end position="331"/>
    </location>
</feature>
<feature type="compositionally biased region" description="Low complexity" evidence="1">
    <location>
        <begin position="501"/>
        <end position="513"/>
    </location>
</feature>
<dbReference type="InterPro" id="IPR007330">
    <property type="entry name" value="MIT_dom"/>
</dbReference>
<dbReference type="Gene3D" id="1.20.58.80">
    <property type="entry name" value="Phosphotransferase system, lactose/cellobiose-type IIA subunit"/>
    <property type="match status" value="1"/>
</dbReference>
<feature type="region of interest" description="Disordered" evidence="1">
    <location>
        <begin position="123"/>
        <end position="336"/>
    </location>
</feature>
<protein>
    <submittedName>
        <fullName evidence="3">5887_t:CDS:1</fullName>
    </submittedName>
</protein>
<feature type="compositionally biased region" description="Low complexity" evidence="1">
    <location>
        <begin position="356"/>
        <end position="385"/>
    </location>
</feature>
<organism evidence="3 4">
    <name type="scientific">Ambispora leptoticha</name>
    <dbReference type="NCBI Taxonomy" id="144679"/>
    <lineage>
        <taxon>Eukaryota</taxon>
        <taxon>Fungi</taxon>
        <taxon>Fungi incertae sedis</taxon>
        <taxon>Mucoromycota</taxon>
        <taxon>Glomeromycotina</taxon>
        <taxon>Glomeromycetes</taxon>
        <taxon>Archaeosporales</taxon>
        <taxon>Ambisporaceae</taxon>
        <taxon>Ambispora</taxon>
    </lineage>
</organism>
<feature type="compositionally biased region" description="Pro residues" evidence="1">
    <location>
        <begin position="32"/>
        <end position="47"/>
    </location>
</feature>
<evidence type="ECO:0000313" key="4">
    <source>
        <dbReference type="Proteomes" id="UP000789508"/>
    </source>
</evidence>
<feature type="compositionally biased region" description="Polar residues" evidence="1">
    <location>
        <begin position="472"/>
        <end position="482"/>
    </location>
</feature>
<dbReference type="PANTHER" id="PTHR37327">
    <property type="entry name" value="CHROMOSOME 1, WHOLE GENOME SHOTGUN SEQUENCE"/>
    <property type="match status" value="1"/>
</dbReference>
<feature type="region of interest" description="Disordered" evidence="1">
    <location>
        <begin position="352"/>
        <end position="561"/>
    </location>
</feature>
<feature type="compositionally biased region" description="Polar residues" evidence="1">
    <location>
        <begin position="1"/>
        <end position="18"/>
    </location>
</feature>
<comment type="caution">
    <text evidence="3">The sequence shown here is derived from an EMBL/GenBank/DDBJ whole genome shotgun (WGS) entry which is preliminary data.</text>
</comment>
<accession>A0A9N9A692</accession>
<dbReference type="SUPFAM" id="SSF116846">
    <property type="entry name" value="MIT domain"/>
    <property type="match status" value="1"/>
</dbReference>
<dbReference type="Pfam" id="PF04212">
    <property type="entry name" value="MIT"/>
    <property type="match status" value="1"/>
</dbReference>